<protein>
    <submittedName>
        <fullName evidence="2">UBN2_3 domain-containing protein</fullName>
    </submittedName>
</protein>
<evidence type="ECO:0000313" key="3">
    <source>
        <dbReference type="Proteomes" id="UP000187406"/>
    </source>
</evidence>
<evidence type="ECO:0000259" key="1">
    <source>
        <dbReference type="Pfam" id="PF14244"/>
    </source>
</evidence>
<gene>
    <name evidence="2" type="ORF">CFOL_v3_10970</name>
</gene>
<dbReference type="EMBL" id="BDDD01000556">
    <property type="protein sequence ID" value="GAV67465.1"/>
    <property type="molecule type" value="Genomic_DNA"/>
</dbReference>
<proteinExistence type="predicted"/>
<name>A0A1Q3BHN1_CEPFO</name>
<accession>A0A1Q3BHN1</accession>
<dbReference type="OrthoDB" id="1750575at2759"/>
<feature type="non-terminal residue" evidence="2">
    <location>
        <position position="1"/>
    </location>
</feature>
<dbReference type="PANTHER" id="PTHR37610">
    <property type="entry name" value="CCHC-TYPE DOMAIN-CONTAINING PROTEIN"/>
    <property type="match status" value="1"/>
</dbReference>
<comment type="caution">
    <text evidence="2">The sequence shown here is derived from an EMBL/GenBank/DDBJ whole genome shotgun (WGS) entry which is preliminary data.</text>
</comment>
<dbReference type="AlphaFoldDB" id="A0A1Q3BHN1"/>
<dbReference type="InParanoid" id="A0A1Q3BHN1"/>
<sequence length="113" mass="13312">ITSHKLNGKFFLQWSQSILLVIRGRGKIGYITSKVQQPDVKDPMYENWELHNSIAITWLINSMESHISHTYLFLRTTKAIWDAVNKNFSDLENPSQVFEIKNKLKDLHKEVWI</sequence>
<reference evidence="3" key="1">
    <citation type="submission" date="2016-04" db="EMBL/GenBank/DDBJ databases">
        <title>Cephalotus genome sequencing.</title>
        <authorList>
            <person name="Fukushima K."/>
            <person name="Hasebe M."/>
            <person name="Fang X."/>
        </authorList>
    </citation>
    <scope>NUCLEOTIDE SEQUENCE [LARGE SCALE GENOMIC DNA]</scope>
    <source>
        <strain evidence="3">cv. St1</strain>
    </source>
</reference>
<dbReference type="InterPro" id="IPR029472">
    <property type="entry name" value="Copia-like_N"/>
</dbReference>
<dbReference type="PANTHER" id="PTHR37610:SF75">
    <property type="entry name" value="RETROTRANSPOSON COPIA-LIKE N-TERMINAL DOMAIN-CONTAINING PROTEIN"/>
    <property type="match status" value="1"/>
</dbReference>
<dbReference type="Proteomes" id="UP000187406">
    <property type="component" value="Unassembled WGS sequence"/>
</dbReference>
<keyword evidence="3" id="KW-1185">Reference proteome</keyword>
<organism evidence="2 3">
    <name type="scientific">Cephalotus follicularis</name>
    <name type="common">Albany pitcher plant</name>
    <dbReference type="NCBI Taxonomy" id="3775"/>
    <lineage>
        <taxon>Eukaryota</taxon>
        <taxon>Viridiplantae</taxon>
        <taxon>Streptophyta</taxon>
        <taxon>Embryophyta</taxon>
        <taxon>Tracheophyta</taxon>
        <taxon>Spermatophyta</taxon>
        <taxon>Magnoliopsida</taxon>
        <taxon>eudicotyledons</taxon>
        <taxon>Gunneridae</taxon>
        <taxon>Pentapetalae</taxon>
        <taxon>rosids</taxon>
        <taxon>fabids</taxon>
        <taxon>Oxalidales</taxon>
        <taxon>Cephalotaceae</taxon>
        <taxon>Cephalotus</taxon>
    </lineage>
</organism>
<evidence type="ECO:0000313" key="2">
    <source>
        <dbReference type="EMBL" id="GAV67465.1"/>
    </source>
</evidence>
<feature type="domain" description="Retrotransposon Copia-like N-terminal" evidence="1">
    <location>
        <begin position="1"/>
        <end position="39"/>
    </location>
</feature>
<dbReference type="Pfam" id="PF14244">
    <property type="entry name" value="Retrotran_gag_3"/>
    <property type="match status" value="1"/>
</dbReference>